<feature type="binding site" evidence="4">
    <location>
        <position position="38"/>
    </location>
    <ligand>
        <name>a divalent metal cation</name>
        <dbReference type="ChEBI" id="CHEBI:60240"/>
    </ligand>
</feature>
<reference evidence="7 9" key="2">
    <citation type="submission" date="2020-05" db="EMBL/GenBank/DDBJ databases">
        <authorList>
            <person name="Zhang R."/>
        </authorList>
    </citation>
    <scope>NUCLEOTIDE SEQUENCE [LARGE SCALE GENOMIC DNA]</scope>
    <source>
        <strain evidence="7 9">DSM 28986</strain>
    </source>
</reference>
<dbReference type="GeneID" id="31676638"/>
<dbReference type="HAMAP" id="MF_00060">
    <property type="entry name" value="SurE"/>
    <property type="match status" value="1"/>
</dbReference>
<dbReference type="OrthoDB" id="26873at2157"/>
<keyword evidence="4" id="KW-0547">Nucleotide-binding</keyword>
<dbReference type="InterPro" id="IPR002828">
    <property type="entry name" value="SurE-like_Pase/nucleotidase"/>
</dbReference>
<dbReference type="Pfam" id="PF01975">
    <property type="entry name" value="SurE"/>
    <property type="match status" value="1"/>
</dbReference>
<keyword evidence="3 4" id="KW-0378">Hydrolase</keyword>
<evidence type="ECO:0000313" key="9">
    <source>
        <dbReference type="Proteomes" id="UP000546917"/>
    </source>
</evidence>
<dbReference type="GO" id="GO:0000166">
    <property type="term" value="F:nucleotide binding"/>
    <property type="evidence" value="ECO:0007669"/>
    <property type="project" value="UniProtKB-KW"/>
</dbReference>
<evidence type="ECO:0000256" key="2">
    <source>
        <dbReference type="ARBA" id="ARBA00022723"/>
    </source>
</evidence>
<comment type="cofactor">
    <cofactor evidence="4">
        <name>a divalent metal cation</name>
        <dbReference type="ChEBI" id="CHEBI:60240"/>
    </cofactor>
    <text evidence="4">Binds 1 divalent metal cation per subunit.</text>
</comment>
<dbReference type="RefSeq" id="WP_009886244.1">
    <property type="nucleotide sequence ID" value="NZ_CP015363.1"/>
</dbReference>
<comment type="catalytic activity">
    <reaction evidence="4">
        <text>a ribonucleoside 5'-phosphate + H2O = a ribonucleoside + phosphate</text>
        <dbReference type="Rhea" id="RHEA:12484"/>
        <dbReference type="ChEBI" id="CHEBI:15377"/>
        <dbReference type="ChEBI" id="CHEBI:18254"/>
        <dbReference type="ChEBI" id="CHEBI:43474"/>
        <dbReference type="ChEBI" id="CHEBI:58043"/>
        <dbReference type="EC" id="3.1.3.5"/>
    </reaction>
</comment>
<comment type="subcellular location">
    <subcellularLocation>
        <location evidence="4">Cytoplasm</location>
    </subcellularLocation>
</comment>
<evidence type="ECO:0000256" key="1">
    <source>
        <dbReference type="ARBA" id="ARBA00011062"/>
    </source>
</evidence>
<dbReference type="KEGG" id="fai:FAD_1140"/>
<dbReference type="PANTHER" id="PTHR30457:SF0">
    <property type="entry name" value="PHOSPHATASE, PUTATIVE (AFU_ORTHOLOGUE AFUA_4G01070)-RELATED"/>
    <property type="match status" value="1"/>
</dbReference>
<comment type="function">
    <text evidence="4">Nucleotidase that shows phosphatase activity on nucleoside 5'-monophosphates.</text>
</comment>
<keyword evidence="8" id="KW-1185">Reference proteome</keyword>
<organism evidence="6 8">
    <name type="scientific">Ferroplasma acidiphilum</name>
    <dbReference type="NCBI Taxonomy" id="74969"/>
    <lineage>
        <taxon>Archaea</taxon>
        <taxon>Methanobacteriati</taxon>
        <taxon>Thermoplasmatota</taxon>
        <taxon>Thermoplasmata</taxon>
        <taxon>Thermoplasmatales</taxon>
        <taxon>Ferroplasmaceae</taxon>
        <taxon>Ferroplasma</taxon>
    </lineage>
</organism>
<evidence type="ECO:0000313" key="7">
    <source>
        <dbReference type="EMBL" id="NOL60155.1"/>
    </source>
</evidence>
<dbReference type="GO" id="GO:0008253">
    <property type="term" value="F:5'-nucleotidase activity"/>
    <property type="evidence" value="ECO:0007669"/>
    <property type="project" value="UniProtKB-UniRule"/>
</dbReference>
<dbReference type="Proteomes" id="UP000546917">
    <property type="component" value="Unassembled WGS sequence"/>
</dbReference>
<evidence type="ECO:0000256" key="4">
    <source>
        <dbReference type="HAMAP-Rule" id="MF_00060"/>
    </source>
</evidence>
<dbReference type="AlphaFoldDB" id="A0A1V0N4I9"/>
<dbReference type="Proteomes" id="UP000192050">
    <property type="component" value="Chromosome"/>
</dbReference>
<dbReference type="PANTHER" id="PTHR30457">
    <property type="entry name" value="5'-NUCLEOTIDASE SURE"/>
    <property type="match status" value="1"/>
</dbReference>
<evidence type="ECO:0000259" key="5">
    <source>
        <dbReference type="Pfam" id="PF01975"/>
    </source>
</evidence>
<dbReference type="GeneID" id="16024369"/>
<protein>
    <recommendedName>
        <fullName evidence="4">5'-nucleotidase SurE</fullName>
        <ecNumber evidence="4">3.1.3.5</ecNumber>
    </recommendedName>
    <alternativeName>
        <fullName evidence="4">Nucleoside 5'-monophosphate phosphohydrolase</fullName>
    </alternativeName>
</protein>
<keyword evidence="4" id="KW-0963">Cytoplasm</keyword>
<reference evidence="6 8" key="1">
    <citation type="submission" date="2011-10" db="EMBL/GenBank/DDBJ databases">
        <title>Metabolic and evolutionary patterns in the extreme acidophile Ferroplasma acidiphilum.</title>
        <authorList>
            <person name="Golyshina O.V."/>
            <person name="Kozyavkin S.A."/>
            <person name="Tatusov R.L."/>
            <person name="Slesarev A.I."/>
            <person name="Golyshin P.N."/>
        </authorList>
    </citation>
    <scope>NUCLEOTIDE SEQUENCE [LARGE SCALE GENOMIC DNA]</scope>
    <source>
        <strain evidence="6">Berkeley</strain>
        <strain evidence="8">Y</strain>
    </source>
</reference>
<dbReference type="GO" id="GO:0046872">
    <property type="term" value="F:metal ion binding"/>
    <property type="evidence" value="ECO:0007669"/>
    <property type="project" value="UniProtKB-UniRule"/>
</dbReference>
<feature type="binding site" evidence="4">
    <location>
        <position position="8"/>
    </location>
    <ligand>
        <name>a divalent metal cation</name>
        <dbReference type="ChEBI" id="CHEBI:60240"/>
    </ligand>
</feature>
<comment type="similarity">
    <text evidence="1 4">Belongs to the SurE nucleotidase family.</text>
</comment>
<evidence type="ECO:0000256" key="3">
    <source>
        <dbReference type="ARBA" id="ARBA00022801"/>
    </source>
</evidence>
<dbReference type="GO" id="GO:0005737">
    <property type="term" value="C:cytoplasm"/>
    <property type="evidence" value="ECO:0007669"/>
    <property type="project" value="UniProtKB-SubCell"/>
</dbReference>
<evidence type="ECO:0000313" key="6">
    <source>
        <dbReference type="EMBL" id="ARD85016.1"/>
    </source>
</evidence>
<dbReference type="InterPro" id="IPR030048">
    <property type="entry name" value="SurE"/>
</dbReference>
<gene>
    <name evidence="4 7" type="primary">surE</name>
    <name evidence="6" type="ORF">FAD_1140</name>
    <name evidence="7" type="ORF">HLB00_04805</name>
</gene>
<feature type="binding site" evidence="4">
    <location>
        <position position="94"/>
    </location>
    <ligand>
        <name>a divalent metal cation</name>
        <dbReference type="ChEBI" id="CHEBI:60240"/>
    </ligand>
</feature>
<dbReference type="STRING" id="74969.FAD_1140"/>
<name>A0A1V0N4I9_9ARCH</name>
<sequence length="269" mass="29669">MILVTNDDGFNAAGIKQLYKNASMVDDAVMVAPDSMRSASGMSITFTRPMRIQSLETYGINGYCVSGYPADTITVAQNIILKGKKIDLVASGINIGSNISLRSIYASGTISAAIAAALKGIKSIAFSMVTDQINGNEGPDFSKAGMYSRYIIEEFKKSGFPENADILNINFPAQITDETEIKVVPMAENVFHDYLEHNVDPNGKDYYWLGNTVEKTQDRNTDYYVLMEENNISVTPLSVYGHTVKNYEPTRKFFAGITKKIIENEDSML</sequence>
<feature type="domain" description="Survival protein SurE-like phosphatase/nucleotidase" evidence="5">
    <location>
        <begin position="2"/>
        <end position="190"/>
    </location>
</feature>
<dbReference type="EMBL" id="CP015363">
    <property type="protein sequence ID" value="ARD85016.1"/>
    <property type="molecule type" value="Genomic_DNA"/>
</dbReference>
<feature type="binding site" evidence="4">
    <location>
        <position position="7"/>
    </location>
    <ligand>
        <name>a divalent metal cation</name>
        <dbReference type="ChEBI" id="CHEBI:60240"/>
    </ligand>
</feature>
<dbReference type="NCBIfam" id="TIGR00087">
    <property type="entry name" value="surE"/>
    <property type="match status" value="1"/>
</dbReference>
<keyword evidence="2 4" id="KW-0479">Metal-binding</keyword>
<proteinExistence type="inferred from homology"/>
<dbReference type="EC" id="3.1.3.5" evidence="4"/>
<dbReference type="SUPFAM" id="SSF64167">
    <property type="entry name" value="SurE-like"/>
    <property type="match status" value="1"/>
</dbReference>
<dbReference type="EMBL" id="JABGBP010000164">
    <property type="protein sequence ID" value="NOL60155.1"/>
    <property type="molecule type" value="Genomic_DNA"/>
</dbReference>
<accession>A0A1V0N4I9</accession>
<dbReference type="Gene3D" id="3.40.1210.10">
    <property type="entry name" value="Survival protein SurE-like phosphatase/nucleotidase"/>
    <property type="match status" value="1"/>
</dbReference>
<dbReference type="InterPro" id="IPR036523">
    <property type="entry name" value="SurE-like_sf"/>
</dbReference>
<evidence type="ECO:0000313" key="8">
    <source>
        <dbReference type="Proteomes" id="UP000192050"/>
    </source>
</evidence>